<accession>A0A0C1ZKF7</accession>
<dbReference type="EMBL" id="JMCC02000016">
    <property type="protein sequence ID" value="KIG17999.1"/>
    <property type="molecule type" value="Genomic_DNA"/>
</dbReference>
<feature type="compositionally biased region" description="Pro residues" evidence="1">
    <location>
        <begin position="148"/>
        <end position="163"/>
    </location>
</feature>
<organism evidence="2 3">
    <name type="scientific">Enhygromyxa salina</name>
    <dbReference type="NCBI Taxonomy" id="215803"/>
    <lineage>
        <taxon>Bacteria</taxon>
        <taxon>Pseudomonadati</taxon>
        <taxon>Myxococcota</taxon>
        <taxon>Polyangia</taxon>
        <taxon>Nannocystales</taxon>
        <taxon>Nannocystaceae</taxon>
        <taxon>Enhygromyxa</taxon>
    </lineage>
</organism>
<name>A0A0C1ZKF7_9BACT</name>
<reference evidence="2 3" key="1">
    <citation type="submission" date="2014-12" db="EMBL/GenBank/DDBJ databases">
        <title>Genome assembly of Enhygromyxa salina DSM 15201.</title>
        <authorList>
            <person name="Sharma G."/>
            <person name="Subramanian S."/>
        </authorList>
    </citation>
    <scope>NUCLEOTIDE SEQUENCE [LARGE SCALE GENOMIC DNA]</scope>
    <source>
        <strain evidence="2 3">DSM 15201</strain>
    </source>
</reference>
<protein>
    <submittedName>
        <fullName evidence="2">Uncharacterized protein</fullName>
    </submittedName>
</protein>
<dbReference type="AlphaFoldDB" id="A0A0C1ZKF7"/>
<evidence type="ECO:0000256" key="1">
    <source>
        <dbReference type="SAM" id="MobiDB-lite"/>
    </source>
</evidence>
<dbReference type="Proteomes" id="UP000031599">
    <property type="component" value="Unassembled WGS sequence"/>
</dbReference>
<comment type="caution">
    <text evidence="2">The sequence shown here is derived from an EMBL/GenBank/DDBJ whole genome shotgun (WGS) entry which is preliminary data.</text>
</comment>
<evidence type="ECO:0000313" key="3">
    <source>
        <dbReference type="Proteomes" id="UP000031599"/>
    </source>
</evidence>
<feature type="region of interest" description="Disordered" evidence="1">
    <location>
        <begin position="102"/>
        <end position="163"/>
    </location>
</feature>
<sequence>MPILLLFASPLTRALAISGTLAFGTGCGEAPSQDECTQWHAECVETCSSDSFEGCLWTCEAEYDDCLDEAEQASVRRAESAAAVAEVGVACLAVTLCSLESLGDEDGDGDGDDWSDPEPESDDWGQDWGEQSPLDEAEIASPELSDPPSDPPPDLPLPLPDER</sequence>
<proteinExistence type="predicted"/>
<gene>
    <name evidence="2" type="ORF">DB30_02214</name>
</gene>
<feature type="compositionally biased region" description="Acidic residues" evidence="1">
    <location>
        <begin position="102"/>
        <end position="125"/>
    </location>
</feature>
<evidence type="ECO:0000313" key="2">
    <source>
        <dbReference type="EMBL" id="KIG17999.1"/>
    </source>
</evidence>
<dbReference type="RefSeq" id="WP_052547618.1">
    <property type="nucleotide sequence ID" value="NZ_JMCC02000016.1"/>
</dbReference>